<keyword evidence="1" id="KW-0472">Membrane</keyword>
<name>A0A3B0SLD8_9ZZZZ</name>
<accession>A0A3B0SLD8</accession>
<evidence type="ECO:0000256" key="1">
    <source>
        <dbReference type="SAM" id="Phobius"/>
    </source>
</evidence>
<keyword evidence="1" id="KW-1133">Transmembrane helix</keyword>
<keyword evidence="1" id="KW-0812">Transmembrane</keyword>
<evidence type="ECO:0000313" key="2">
    <source>
        <dbReference type="EMBL" id="VAV95695.1"/>
    </source>
</evidence>
<dbReference type="AlphaFoldDB" id="A0A3B0SLD8"/>
<dbReference type="EMBL" id="UOEC01000129">
    <property type="protein sequence ID" value="VAV95695.1"/>
    <property type="molecule type" value="Genomic_DNA"/>
</dbReference>
<organism evidence="2">
    <name type="scientific">hydrothermal vent metagenome</name>
    <dbReference type="NCBI Taxonomy" id="652676"/>
    <lineage>
        <taxon>unclassified sequences</taxon>
        <taxon>metagenomes</taxon>
        <taxon>ecological metagenomes</taxon>
    </lineage>
</organism>
<sequence length="55" mass="6023">MQFIKKVPWWGWVLAVVVIFFAFGETKVKVGNVSVGGVDLGGYDSEKKSSSQSDN</sequence>
<proteinExistence type="predicted"/>
<protein>
    <submittedName>
        <fullName evidence="2">Uncharacterized protein</fullName>
    </submittedName>
</protein>
<feature type="transmembrane region" description="Helical" evidence="1">
    <location>
        <begin position="7"/>
        <end position="24"/>
    </location>
</feature>
<gene>
    <name evidence="2" type="ORF">MNBD_ALPHA08-274</name>
</gene>
<reference evidence="2" key="1">
    <citation type="submission" date="2018-06" db="EMBL/GenBank/DDBJ databases">
        <authorList>
            <person name="Zhirakovskaya E."/>
        </authorList>
    </citation>
    <scope>NUCLEOTIDE SEQUENCE</scope>
</reference>